<dbReference type="Proteomes" id="UP000183210">
    <property type="component" value="Unassembled WGS sequence"/>
</dbReference>
<protein>
    <submittedName>
        <fullName evidence="1">Uncharacterized protein</fullName>
    </submittedName>
</protein>
<comment type="caution">
    <text evidence="1">The sequence shown here is derived from an EMBL/GenBank/DDBJ whole genome shotgun (WGS) entry which is preliminary data.</text>
</comment>
<gene>
    <name evidence="1" type="ORF">SAMN05216409_1259</name>
</gene>
<evidence type="ECO:0000313" key="2">
    <source>
        <dbReference type="Proteomes" id="UP000183210"/>
    </source>
</evidence>
<dbReference type="EMBL" id="FOEV01000025">
    <property type="protein sequence ID" value="SER46829.1"/>
    <property type="molecule type" value="Genomic_DNA"/>
</dbReference>
<dbReference type="RefSeq" id="WP_074830360.1">
    <property type="nucleotide sequence ID" value="NZ_FOEV01000025.1"/>
</dbReference>
<dbReference type="GeneID" id="300269674"/>
<name>A0A9X8MHM6_9PSED</name>
<organism evidence="1 2">
    <name type="scientific">Pseudomonas lutea</name>
    <dbReference type="NCBI Taxonomy" id="243924"/>
    <lineage>
        <taxon>Bacteria</taxon>
        <taxon>Pseudomonadati</taxon>
        <taxon>Pseudomonadota</taxon>
        <taxon>Gammaproteobacteria</taxon>
        <taxon>Pseudomonadales</taxon>
        <taxon>Pseudomonadaceae</taxon>
        <taxon>Pseudomonas</taxon>
    </lineage>
</organism>
<reference evidence="1 2" key="1">
    <citation type="submission" date="2016-10" db="EMBL/GenBank/DDBJ databases">
        <authorList>
            <person name="Varghese N."/>
            <person name="Submissions S."/>
        </authorList>
    </citation>
    <scope>NUCLEOTIDE SEQUENCE [LARGE SCALE GENOMIC DNA]</scope>
    <source>
        <strain evidence="1 2">LMG 21974</strain>
    </source>
</reference>
<sequence>MSGRQIIISEEHLKELIQQLQLRASNLADSDEDENRRLQVLTQSTQALLADHSPPTSQPHDQHPKLQALASRVLNGFSDYYRTKGLEELVAEGINEDREKIECLTLSLIGAMDVIAASRDVAASYSDLASSTPEEVTLGARQLLPLVEALSKYDDDLSSSTLNGESERCLQATELINAAGKALGNPAKGIEWFYQYKHVQHSGLSASELVRVGRASTVLGLINSQLISHPDLPCR</sequence>
<dbReference type="AlphaFoldDB" id="A0A9X8MHM6"/>
<accession>A0A9X8MHM6</accession>
<evidence type="ECO:0000313" key="1">
    <source>
        <dbReference type="EMBL" id="SER46829.1"/>
    </source>
</evidence>
<proteinExistence type="predicted"/>